<proteinExistence type="inferred from homology"/>
<gene>
    <name evidence="5" type="primary">LOC112451903</name>
</gene>
<sequence length="262" mass="30257">MAQVLNRLLLNRRIYVLSKNSKRFAGHSKWQNIKHIKEETDNERMVLFHHLKLQMTVAIRENGSTKPTHNLKLSQIIERAKKVNMPVASIKSFLEKMEARKNKTQTGIIEIRGPNGYVMLVRYTTDNPKAFSHELNAKLKKTRGKATDTSAKNMFTHLGSIIVEKKGDLEKATDDAIEVGAEDVEEFKENDTEYFQFKCEPKLLQKVKHLLEERQYCVLTAEEDYIPQTIIELNESDLEAVSLIREKVLSLEDVSHIHDNLE</sequence>
<evidence type="ECO:0000256" key="1">
    <source>
        <dbReference type="ARBA" id="ARBA00008724"/>
    </source>
</evidence>
<protein>
    <submittedName>
        <fullName evidence="5">Translational activator of cytochrome c oxidase 1</fullName>
    </submittedName>
</protein>
<dbReference type="Gene3D" id="1.10.10.200">
    <property type="match status" value="1"/>
</dbReference>
<comment type="similarity">
    <text evidence="1">Belongs to the TACO1 family.</text>
</comment>
<dbReference type="OrthoDB" id="2017544at2759"/>
<dbReference type="Gene3D" id="3.30.70.980">
    <property type="match status" value="2"/>
</dbReference>
<dbReference type="PANTHER" id="PTHR12532">
    <property type="entry name" value="TRANSLATIONAL ACTIVATOR OF CYTOCHROME C OXIDASE 1"/>
    <property type="match status" value="1"/>
</dbReference>
<evidence type="ECO:0000313" key="4">
    <source>
        <dbReference type="Proteomes" id="UP000504618"/>
    </source>
</evidence>
<dbReference type="PANTHER" id="PTHR12532:SF0">
    <property type="entry name" value="TRANSLATIONAL ACTIVATOR OF CYTOCHROME C OXIDASE 1"/>
    <property type="match status" value="1"/>
</dbReference>
<dbReference type="InterPro" id="IPR048300">
    <property type="entry name" value="TACO1_YebC-like_2nd/3rd_dom"/>
</dbReference>
<dbReference type="InterPro" id="IPR026564">
    <property type="entry name" value="Transcrip_reg_TACO1-like_dom3"/>
</dbReference>
<evidence type="ECO:0000259" key="3">
    <source>
        <dbReference type="Pfam" id="PF20772"/>
    </source>
</evidence>
<organism evidence="4 5">
    <name type="scientific">Temnothorax curvispinosus</name>
    <dbReference type="NCBI Taxonomy" id="300111"/>
    <lineage>
        <taxon>Eukaryota</taxon>
        <taxon>Metazoa</taxon>
        <taxon>Ecdysozoa</taxon>
        <taxon>Arthropoda</taxon>
        <taxon>Hexapoda</taxon>
        <taxon>Insecta</taxon>
        <taxon>Pterygota</taxon>
        <taxon>Neoptera</taxon>
        <taxon>Endopterygota</taxon>
        <taxon>Hymenoptera</taxon>
        <taxon>Apocrita</taxon>
        <taxon>Aculeata</taxon>
        <taxon>Formicoidea</taxon>
        <taxon>Formicidae</taxon>
        <taxon>Myrmicinae</taxon>
        <taxon>Temnothorax</taxon>
    </lineage>
</organism>
<dbReference type="AlphaFoldDB" id="A0A6J1PDI3"/>
<dbReference type="GO" id="GO:0005739">
    <property type="term" value="C:mitochondrion"/>
    <property type="evidence" value="ECO:0007669"/>
    <property type="project" value="TreeGrafter"/>
</dbReference>
<dbReference type="InterPro" id="IPR049083">
    <property type="entry name" value="TACO1_YebC_N"/>
</dbReference>
<keyword evidence="4" id="KW-1185">Reference proteome</keyword>
<feature type="domain" description="TACO1/YebC-like N-terminal" evidence="3">
    <location>
        <begin position="28"/>
        <end position="98"/>
    </location>
</feature>
<dbReference type="RefSeq" id="XP_024867582.1">
    <property type="nucleotide sequence ID" value="XM_025011814.1"/>
</dbReference>
<reference evidence="5" key="1">
    <citation type="submission" date="2025-08" db="UniProtKB">
        <authorList>
            <consortium name="RefSeq"/>
        </authorList>
    </citation>
    <scope>IDENTIFICATION</scope>
    <source>
        <tissue evidence="5">Whole body</tissue>
    </source>
</reference>
<evidence type="ECO:0000313" key="5">
    <source>
        <dbReference type="RefSeq" id="XP_024867582.1"/>
    </source>
</evidence>
<dbReference type="Proteomes" id="UP000504618">
    <property type="component" value="Unplaced"/>
</dbReference>
<feature type="domain" description="TACO1/YebC-like second and third" evidence="2">
    <location>
        <begin position="108"/>
        <end position="261"/>
    </location>
</feature>
<dbReference type="SUPFAM" id="SSF75625">
    <property type="entry name" value="YebC-like"/>
    <property type="match status" value="1"/>
</dbReference>
<dbReference type="InterPro" id="IPR002876">
    <property type="entry name" value="Transcrip_reg_TACO1-like"/>
</dbReference>
<dbReference type="InterPro" id="IPR017856">
    <property type="entry name" value="Integrase-like_N"/>
</dbReference>
<dbReference type="Pfam" id="PF20772">
    <property type="entry name" value="TACO1_YebC_N"/>
    <property type="match status" value="1"/>
</dbReference>
<accession>A0A6J1PDI3</accession>
<dbReference type="Pfam" id="PF01709">
    <property type="entry name" value="Transcrip_reg"/>
    <property type="match status" value="1"/>
</dbReference>
<name>A0A6J1PDI3_9HYME</name>
<dbReference type="GeneID" id="112451903"/>
<evidence type="ECO:0000259" key="2">
    <source>
        <dbReference type="Pfam" id="PF01709"/>
    </source>
</evidence>
<dbReference type="InterPro" id="IPR029072">
    <property type="entry name" value="YebC-like"/>
</dbReference>